<dbReference type="Proteomes" id="UP000248724">
    <property type="component" value="Unassembled WGS sequence"/>
</dbReference>
<dbReference type="SUPFAM" id="SSF160379">
    <property type="entry name" value="SP0830-like"/>
    <property type="match status" value="1"/>
</dbReference>
<reference evidence="1 2" key="1">
    <citation type="journal article" date="2017" name="Nature">
        <title>Atmospheric trace gases support primary production in Antarctic desert surface soil.</title>
        <authorList>
            <person name="Ji M."/>
            <person name="Greening C."/>
            <person name="Vanwonterghem I."/>
            <person name="Carere C.R."/>
            <person name="Bay S.K."/>
            <person name="Steen J.A."/>
            <person name="Montgomery K."/>
            <person name="Lines T."/>
            <person name="Beardall J."/>
            <person name="van Dorst J."/>
            <person name="Snape I."/>
            <person name="Stott M.B."/>
            <person name="Hugenholtz P."/>
            <person name="Ferrari B.C."/>
        </authorList>
    </citation>
    <scope>NUCLEOTIDE SEQUENCE [LARGE SCALE GENOMIC DNA]</scope>
    <source>
        <strain evidence="1">RRmetagenome_bin12</strain>
    </source>
</reference>
<dbReference type="PANTHER" id="PTHR36439">
    <property type="entry name" value="BLL4334 PROTEIN"/>
    <property type="match status" value="1"/>
</dbReference>
<dbReference type="PANTHER" id="PTHR36439:SF1">
    <property type="entry name" value="DUF1697 DOMAIN-CONTAINING PROTEIN"/>
    <property type="match status" value="1"/>
</dbReference>
<comment type="caution">
    <text evidence="1">The sequence shown here is derived from an EMBL/GenBank/DDBJ whole genome shotgun (WGS) entry which is preliminary data.</text>
</comment>
<protein>
    <recommendedName>
        <fullName evidence="3">DUF1697 domain-containing protein</fullName>
    </recommendedName>
</protein>
<organism evidence="1 2">
    <name type="scientific">Candidatus Aeolococcus gillhamiae</name>
    <dbReference type="NCBI Taxonomy" id="3127015"/>
    <lineage>
        <taxon>Bacteria</taxon>
        <taxon>Bacillati</taxon>
        <taxon>Candidatus Dormiibacterota</taxon>
        <taxon>Candidatus Dormibacteria</taxon>
        <taxon>Candidatus Aeolococcales</taxon>
        <taxon>Candidatus Aeolococcaceae</taxon>
        <taxon>Candidatus Aeolococcus</taxon>
    </lineage>
</organism>
<sequence length="201" mass="22023">MVHAADRTSARRESRAKLAMMARYVAFLRGINLGAKRRVPMEELRRVLEEAGYDDVRTLAQSGNVVLSSGATAAALERDLATTLQDAFGLGIGVVVRSHAELADVVARDPIGSHADDPARYQVSFLSAEPEPARVRELERADVAPERVAVLGREVYAWHPNGVGRSELAKLITDRRLGVEVTARNWRTVTKLLELASQADE</sequence>
<dbReference type="AlphaFoldDB" id="A0A2W5Z0M3"/>
<dbReference type="EMBL" id="QHBU01000237">
    <property type="protein sequence ID" value="PZR78869.1"/>
    <property type="molecule type" value="Genomic_DNA"/>
</dbReference>
<proteinExistence type="predicted"/>
<name>A0A2W5Z0M3_9BACT</name>
<evidence type="ECO:0000313" key="1">
    <source>
        <dbReference type="EMBL" id="PZR78869.1"/>
    </source>
</evidence>
<dbReference type="PIRSF" id="PIRSF008502">
    <property type="entry name" value="UCP008502"/>
    <property type="match status" value="1"/>
</dbReference>
<gene>
    <name evidence="1" type="ORF">DLM65_11900</name>
</gene>
<evidence type="ECO:0008006" key="3">
    <source>
        <dbReference type="Google" id="ProtNLM"/>
    </source>
</evidence>
<evidence type="ECO:0000313" key="2">
    <source>
        <dbReference type="Proteomes" id="UP000248724"/>
    </source>
</evidence>
<dbReference type="InterPro" id="IPR012545">
    <property type="entry name" value="DUF1697"/>
</dbReference>
<dbReference type="Pfam" id="PF08002">
    <property type="entry name" value="DUF1697"/>
    <property type="match status" value="1"/>
</dbReference>
<dbReference type="Gene3D" id="3.30.70.1280">
    <property type="entry name" value="SP0830-like domains"/>
    <property type="match status" value="1"/>
</dbReference>
<accession>A0A2W5Z0M3</accession>